<comment type="caution">
    <text evidence="2">The sequence shown here is derived from an EMBL/GenBank/DDBJ whole genome shotgun (WGS) entry which is preliminary data.</text>
</comment>
<dbReference type="SUPFAM" id="SSF54534">
    <property type="entry name" value="FKBP-like"/>
    <property type="match status" value="1"/>
</dbReference>
<accession>A0ABX4BJG1</accession>
<sequence>MKYDHIIIDEKDLKLLKTIITNSHKNKNRNYYSAIKRLRKELEFATIISRDAFPDDIVRVNSIVTVQMATNVIRSFQIVPPETSNVIQDKLSILSPIGLALVGCAIDDEISGQFSSTITKLKILKVLQN</sequence>
<dbReference type="InterPro" id="IPR018151">
    <property type="entry name" value="TF_GreA/GreB_CS"/>
</dbReference>
<name>A0ABX4BJG1_FLAFR</name>
<evidence type="ECO:0000313" key="2">
    <source>
        <dbReference type="EMBL" id="OXA75163.1"/>
    </source>
</evidence>
<gene>
    <name evidence="2" type="ORF">B0A65_22375</name>
</gene>
<proteinExistence type="predicted"/>
<protein>
    <recommendedName>
        <fullName evidence="1">Transcription elongation factor GreA/GreB C-terminal domain-containing protein</fullName>
    </recommendedName>
</protein>
<evidence type="ECO:0000313" key="3">
    <source>
        <dbReference type="Proteomes" id="UP000198382"/>
    </source>
</evidence>
<dbReference type="EMBL" id="MUGV01000051">
    <property type="protein sequence ID" value="OXA75163.1"/>
    <property type="molecule type" value="Genomic_DNA"/>
</dbReference>
<dbReference type="Proteomes" id="UP000198382">
    <property type="component" value="Unassembled WGS sequence"/>
</dbReference>
<dbReference type="PANTHER" id="PTHR30437:SF5">
    <property type="entry name" value="REGULATOR OF NUCLEOSIDE DIPHOSPHATE KINASE"/>
    <property type="match status" value="1"/>
</dbReference>
<keyword evidence="3" id="KW-1185">Reference proteome</keyword>
<dbReference type="Gene3D" id="3.10.50.30">
    <property type="entry name" value="Transcription elongation factor, GreA/GreB, C-terminal domain"/>
    <property type="match status" value="1"/>
</dbReference>
<dbReference type="PROSITE" id="PS00830">
    <property type="entry name" value="GREAB_2"/>
    <property type="match status" value="1"/>
</dbReference>
<dbReference type="Pfam" id="PF01272">
    <property type="entry name" value="GreA_GreB"/>
    <property type="match status" value="1"/>
</dbReference>
<evidence type="ECO:0000259" key="1">
    <source>
        <dbReference type="Pfam" id="PF01272"/>
    </source>
</evidence>
<organism evidence="2 3">
    <name type="scientific">Flavobacterium frigidimaris</name>
    <dbReference type="NCBI Taxonomy" id="262320"/>
    <lineage>
        <taxon>Bacteria</taxon>
        <taxon>Pseudomonadati</taxon>
        <taxon>Bacteroidota</taxon>
        <taxon>Flavobacteriia</taxon>
        <taxon>Flavobacteriales</taxon>
        <taxon>Flavobacteriaceae</taxon>
        <taxon>Flavobacterium</taxon>
    </lineage>
</organism>
<feature type="domain" description="Transcription elongation factor GreA/GreB C-terminal" evidence="1">
    <location>
        <begin position="54"/>
        <end position="126"/>
    </location>
</feature>
<dbReference type="PANTHER" id="PTHR30437">
    <property type="entry name" value="TRANSCRIPTION ELONGATION FACTOR GREA"/>
    <property type="match status" value="1"/>
</dbReference>
<dbReference type="InterPro" id="IPR001437">
    <property type="entry name" value="Tscrpt_elong_fac_GreA/B_C"/>
</dbReference>
<dbReference type="InterPro" id="IPR023459">
    <property type="entry name" value="Tscrpt_elong_fac_GreA/B_fam"/>
</dbReference>
<reference evidence="2 3" key="1">
    <citation type="submission" date="2016-11" db="EMBL/GenBank/DDBJ databases">
        <title>Whole genomes of Flavobacteriaceae.</title>
        <authorList>
            <person name="Stine C."/>
            <person name="Li C."/>
            <person name="Tadesse D."/>
        </authorList>
    </citation>
    <scope>NUCLEOTIDE SEQUENCE [LARGE SCALE GENOMIC DNA]</scope>
    <source>
        <strain evidence="2 3">DSM 15937</strain>
    </source>
</reference>
<dbReference type="InterPro" id="IPR036953">
    <property type="entry name" value="GreA/GreB_C_sf"/>
</dbReference>